<protein>
    <recommendedName>
        <fullName evidence="10">Small ribosomal subunit biogenesis GTPase RsgA</fullName>
        <ecNumber evidence="10">3.6.1.-</ecNumber>
    </recommendedName>
</protein>
<dbReference type="InterPro" id="IPR027417">
    <property type="entry name" value="P-loop_NTPase"/>
</dbReference>
<proteinExistence type="inferred from homology"/>
<keyword evidence="6 10" id="KW-0378">Hydrolase</keyword>
<feature type="domain" description="EngC GTPase" evidence="11">
    <location>
        <begin position="68"/>
        <end position="215"/>
    </location>
</feature>
<dbReference type="GO" id="GO:0003924">
    <property type="term" value="F:GTPase activity"/>
    <property type="evidence" value="ECO:0007669"/>
    <property type="project" value="UniProtKB-UniRule"/>
</dbReference>
<dbReference type="Gene3D" id="3.40.50.300">
    <property type="entry name" value="P-loop containing nucleotide triphosphate hydrolases"/>
    <property type="match status" value="1"/>
</dbReference>
<name>A0A0R2BMA4_9LACO</name>
<dbReference type="GO" id="GO:0005525">
    <property type="term" value="F:GTP binding"/>
    <property type="evidence" value="ECO:0007669"/>
    <property type="project" value="UniProtKB-UniRule"/>
</dbReference>
<dbReference type="InterPro" id="IPR010914">
    <property type="entry name" value="RsgA_GTPase_dom"/>
</dbReference>
<comment type="subcellular location">
    <subcellularLocation>
        <location evidence="10">Cytoplasm</location>
    </subcellularLocation>
</comment>
<keyword evidence="3 10" id="KW-0479">Metal-binding</keyword>
<dbReference type="PANTHER" id="PTHR32120:SF11">
    <property type="entry name" value="SMALL RIBOSOMAL SUBUNIT BIOGENESIS GTPASE RSGA 1, MITOCHONDRIAL-RELATED"/>
    <property type="match status" value="1"/>
</dbReference>
<comment type="cofactor">
    <cofactor evidence="10">
        <name>Zn(2+)</name>
        <dbReference type="ChEBI" id="CHEBI:29105"/>
    </cofactor>
    <text evidence="10">Binds 1 zinc ion per subunit.</text>
</comment>
<feature type="binding site" evidence="10">
    <location>
        <position position="248"/>
    </location>
    <ligand>
        <name>Zn(2+)</name>
        <dbReference type="ChEBI" id="CHEBI:29105"/>
    </ligand>
</feature>
<evidence type="ECO:0000259" key="11">
    <source>
        <dbReference type="PROSITE" id="PS50936"/>
    </source>
</evidence>
<evidence type="ECO:0000259" key="12">
    <source>
        <dbReference type="PROSITE" id="PS51721"/>
    </source>
</evidence>
<dbReference type="Proteomes" id="UP000051813">
    <property type="component" value="Unassembled WGS sequence"/>
</dbReference>
<dbReference type="InterPro" id="IPR031944">
    <property type="entry name" value="RsgA_N"/>
</dbReference>
<evidence type="ECO:0000313" key="13">
    <source>
        <dbReference type="EMBL" id="KRM79698.1"/>
    </source>
</evidence>
<keyword evidence="9 10" id="KW-0342">GTP-binding</keyword>
<feature type="domain" description="CP-type G" evidence="12">
    <location>
        <begin position="59"/>
        <end position="217"/>
    </location>
</feature>
<evidence type="ECO:0000256" key="8">
    <source>
        <dbReference type="ARBA" id="ARBA00022884"/>
    </source>
</evidence>
<evidence type="ECO:0000256" key="7">
    <source>
        <dbReference type="ARBA" id="ARBA00022833"/>
    </source>
</evidence>
<evidence type="ECO:0000256" key="1">
    <source>
        <dbReference type="ARBA" id="ARBA00022490"/>
    </source>
</evidence>
<feature type="binding site" evidence="10">
    <location>
        <position position="241"/>
    </location>
    <ligand>
        <name>Zn(2+)</name>
        <dbReference type="ChEBI" id="CHEBI:29105"/>
    </ligand>
</feature>
<gene>
    <name evidence="10" type="primary">rsgA</name>
    <name evidence="13" type="ORF">FC84_GL001002</name>
</gene>
<feature type="binding site" evidence="10">
    <location>
        <begin position="108"/>
        <end position="111"/>
    </location>
    <ligand>
        <name>GTP</name>
        <dbReference type="ChEBI" id="CHEBI:37565"/>
    </ligand>
</feature>
<dbReference type="HAMAP" id="MF_01820">
    <property type="entry name" value="GTPase_RsgA"/>
    <property type="match status" value="1"/>
</dbReference>
<dbReference type="GO" id="GO:0019843">
    <property type="term" value="F:rRNA binding"/>
    <property type="evidence" value="ECO:0007669"/>
    <property type="project" value="UniProtKB-KW"/>
</dbReference>
<comment type="similarity">
    <text evidence="10">Belongs to the TRAFAC class YlqF/YawG GTPase family. RsgA subfamily.</text>
</comment>
<keyword evidence="7 10" id="KW-0862">Zinc</keyword>
<evidence type="ECO:0000256" key="10">
    <source>
        <dbReference type="HAMAP-Rule" id="MF_01820"/>
    </source>
</evidence>
<keyword evidence="1 10" id="KW-0963">Cytoplasm</keyword>
<dbReference type="Gene3D" id="2.40.50.140">
    <property type="entry name" value="Nucleic acid-binding proteins"/>
    <property type="match status" value="1"/>
</dbReference>
<keyword evidence="8 10" id="KW-0694">RNA-binding</keyword>
<dbReference type="NCBIfam" id="TIGR00157">
    <property type="entry name" value="ribosome small subunit-dependent GTPase A"/>
    <property type="match status" value="1"/>
</dbReference>
<feature type="binding site" evidence="10">
    <location>
        <position position="254"/>
    </location>
    <ligand>
        <name>Zn(2+)</name>
        <dbReference type="ChEBI" id="CHEBI:29105"/>
    </ligand>
</feature>
<dbReference type="EMBL" id="AYYK01000002">
    <property type="protein sequence ID" value="KRM79698.1"/>
    <property type="molecule type" value="Genomic_DNA"/>
</dbReference>
<dbReference type="AlphaFoldDB" id="A0A0R2BMA4"/>
<keyword evidence="2 10" id="KW-0690">Ribosome biogenesis</keyword>
<feature type="binding site" evidence="10">
    <location>
        <begin position="159"/>
        <end position="167"/>
    </location>
    <ligand>
        <name>GTP</name>
        <dbReference type="ChEBI" id="CHEBI:37565"/>
    </ligand>
</feature>
<accession>A0A0R2BMA4</accession>
<dbReference type="SUPFAM" id="SSF50249">
    <property type="entry name" value="Nucleic acid-binding proteins"/>
    <property type="match status" value="1"/>
</dbReference>
<organism evidence="13 14">
    <name type="scientific">Lapidilactobacillus dextrinicus DSM 20335</name>
    <dbReference type="NCBI Taxonomy" id="1423738"/>
    <lineage>
        <taxon>Bacteria</taxon>
        <taxon>Bacillati</taxon>
        <taxon>Bacillota</taxon>
        <taxon>Bacilli</taxon>
        <taxon>Lactobacillales</taxon>
        <taxon>Lactobacillaceae</taxon>
        <taxon>Lapidilactobacillus</taxon>
    </lineage>
</organism>
<dbReference type="Gene3D" id="1.10.40.50">
    <property type="entry name" value="Probable gtpase engc, domain 3"/>
    <property type="match status" value="1"/>
</dbReference>
<dbReference type="EC" id="3.6.1.-" evidence="10"/>
<comment type="caution">
    <text evidence="13">The sequence shown here is derived from an EMBL/GenBank/DDBJ whole genome shotgun (WGS) entry which is preliminary data.</text>
</comment>
<comment type="function">
    <text evidence="10">One of several proteins that assist in the late maturation steps of the functional core of the 30S ribosomal subunit. Helps release RbfA from mature subunits. May play a role in the assembly of ribosomal proteins into the subunit. Circularly permuted GTPase that catalyzes slow GTP hydrolysis, GTPase activity is stimulated by the 30S ribosomal subunit.</text>
</comment>
<dbReference type="PANTHER" id="PTHR32120">
    <property type="entry name" value="SMALL RIBOSOMAL SUBUNIT BIOGENESIS GTPASE RSGA"/>
    <property type="match status" value="1"/>
</dbReference>
<dbReference type="RefSeq" id="WP_057754444.1">
    <property type="nucleotide sequence ID" value="NZ_AYYK01000002.1"/>
</dbReference>
<sequence length="290" mass="32098">MQTGKIIKSISGFYDVLTAEGKVERTRARGNFRKQKIKPVVGDHVEFEDGYILAIKPRQNVLVRPPMANLDLAIVVMSAVQPDFSTNLLDRYLVYLAANNMEALIYVSKIDLLSEQQLAQLMPLLQQYGEIGYRVYSHGTADFSGIKEAAAGKTLMVMGQSGAGKSTLLNYLLPELKLATAEISQSLNRGRHTTRTVTLYPIGVGGAIADTPGFSSLDLSQINSEDLGHYFIEFLDVSGQCRFRGCQHLREPDCAVKAAVETGTIAKFRYADYVQLHDELGNLRPTYRKS</sequence>
<dbReference type="PROSITE" id="PS50936">
    <property type="entry name" value="ENGC_GTPASE"/>
    <property type="match status" value="1"/>
</dbReference>
<evidence type="ECO:0000256" key="4">
    <source>
        <dbReference type="ARBA" id="ARBA00022730"/>
    </source>
</evidence>
<dbReference type="InterPro" id="IPR004881">
    <property type="entry name" value="Ribosome_biogen_GTPase_RsgA"/>
</dbReference>
<keyword evidence="4 10" id="KW-0699">rRNA-binding</keyword>
<dbReference type="GO" id="GO:0005737">
    <property type="term" value="C:cytoplasm"/>
    <property type="evidence" value="ECO:0007669"/>
    <property type="project" value="UniProtKB-SubCell"/>
</dbReference>
<dbReference type="CDD" id="cd04466">
    <property type="entry name" value="S1_YloQ_GTPase"/>
    <property type="match status" value="1"/>
</dbReference>
<dbReference type="OrthoDB" id="9809485at2"/>
<dbReference type="GO" id="GO:0046872">
    <property type="term" value="F:metal ion binding"/>
    <property type="evidence" value="ECO:0007669"/>
    <property type="project" value="UniProtKB-KW"/>
</dbReference>
<dbReference type="GO" id="GO:0042274">
    <property type="term" value="P:ribosomal small subunit biogenesis"/>
    <property type="evidence" value="ECO:0007669"/>
    <property type="project" value="UniProtKB-UniRule"/>
</dbReference>
<dbReference type="PATRIC" id="fig|1423738.3.peg.1012"/>
<evidence type="ECO:0000256" key="2">
    <source>
        <dbReference type="ARBA" id="ARBA00022517"/>
    </source>
</evidence>
<dbReference type="Pfam" id="PF03193">
    <property type="entry name" value="RsgA_GTPase"/>
    <property type="match status" value="1"/>
</dbReference>
<evidence type="ECO:0000256" key="3">
    <source>
        <dbReference type="ARBA" id="ARBA00022723"/>
    </source>
</evidence>
<evidence type="ECO:0000256" key="5">
    <source>
        <dbReference type="ARBA" id="ARBA00022741"/>
    </source>
</evidence>
<comment type="subunit">
    <text evidence="10">Monomer. Associates with 30S ribosomal subunit, binds 16S rRNA.</text>
</comment>
<evidence type="ECO:0000313" key="14">
    <source>
        <dbReference type="Proteomes" id="UP000051813"/>
    </source>
</evidence>
<dbReference type="PROSITE" id="PS51721">
    <property type="entry name" value="G_CP"/>
    <property type="match status" value="1"/>
</dbReference>
<dbReference type="CDD" id="cd01854">
    <property type="entry name" value="YjeQ_EngC"/>
    <property type="match status" value="1"/>
</dbReference>
<evidence type="ECO:0000256" key="9">
    <source>
        <dbReference type="ARBA" id="ARBA00023134"/>
    </source>
</evidence>
<dbReference type="InterPro" id="IPR012340">
    <property type="entry name" value="NA-bd_OB-fold"/>
</dbReference>
<feature type="binding site" evidence="10">
    <location>
        <position position="246"/>
    </location>
    <ligand>
        <name>Zn(2+)</name>
        <dbReference type="ChEBI" id="CHEBI:29105"/>
    </ligand>
</feature>
<dbReference type="SUPFAM" id="SSF52540">
    <property type="entry name" value="P-loop containing nucleoside triphosphate hydrolases"/>
    <property type="match status" value="1"/>
</dbReference>
<dbReference type="InterPro" id="IPR030378">
    <property type="entry name" value="G_CP_dom"/>
</dbReference>
<reference evidence="13 14" key="1">
    <citation type="journal article" date="2015" name="Genome Announc.">
        <title>Expanding the biotechnology potential of lactobacilli through comparative genomics of 213 strains and associated genera.</title>
        <authorList>
            <person name="Sun Z."/>
            <person name="Harris H.M."/>
            <person name="McCann A."/>
            <person name="Guo C."/>
            <person name="Argimon S."/>
            <person name="Zhang W."/>
            <person name="Yang X."/>
            <person name="Jeffery I.B."/>
            <person name="Cooney J.C."/>
            <person name="Kagawa T.F."/>
            <person name="Liu W."/>
            <person name="Song Y."/>
            <person name="Salvetti E."/>
            <person name="Wrobel A."/>
            <person name="Rasinkangas P."/>
            <person name="Parkhill J."/>
            <person name="Rea M.C."/>
            <person name="O'Sullivan O."/>
            <person name="Ritari J."/>
            <person name="Douillard F.P."/>
            <person name="Paul Ross R."/>
            <person name="Yang R."/>
            <person name="Briner A.E."/>
            <person name="Felis G.E."/>
            <person name="de Vos W.M."/>
            <person name="Barrangou R."/>
            <person name="Klaenhammer T.R."/>
            <person name="Caufield P.W."/>
            <person name="Cui Y."/>
            <person name="Zhang H."/>
            <person name="O'Toole P.W."/>
        </authorList>
    </citation>
    <scope>NUCLEOTIDE SEQUENCE [LARGE SCALE GENOMIC DNA]</scope>
    <source>
        <strain evidence="13 14">DSM 20335</strain>
    </source>
</reference>
<evidence type="ECO:0000256" key="6">
    <source>
        <dbReference type="ARBA" id="ARBA00022801"/>
    </source>
</evidence>
<dbReference type="STRING" id="1423738.FC84_GL001002"/>
<keyword evidence="14" id="KW-1185">Reference proteome</keyword>
<keyword evidence="5 10" id="KW-0547">Nucleotide-binding</keyword>
<dbReference type="Pfam" id="PF16745">
    <property type="entry name" value="RsgA_N"/>
    <property type="match status" value="1"/>
</dbReference>